<gene>
    <name evidence="4" type="ORF">bsdtb5_23700</name>
</gene>
<dbReference type="EMBL" id="AP024169">
    <property type="protein sequence ID" value="BCN31075.1"/>
    <property type="molecule type" value="Genomic_DNA"/>
</dbReference>
<dbReference type="Gene3D" id="1.10.357.10">
    <property type="entry name" value="Tetracycline Repressor, domain 2"/>
    <property type="match status" value="1"/>
</dbReference>
<dbReference type="SUPFAM" id="SSF46689">
    <property type="entry name" value="Homeodomain-like"/>
    <property type="match status" value="1"/>
</dbReference>
<dbReference type="KEGG" id="ahb:bsdtb5_23700"/>
<organism evidence="4 5">
    <name type="scientific">Anaeromicropila herbilytica</name>
    <dbReference type="NCBI Taxonomy" id="2785025"/>
    <lineage>
        <taxon>Bacteria</taxon>
        <taxon>Bacillati</taxon>
        <taxon>Bacillota</taxon>
        <taxon>Clostridia</taxon>
        <taxon>Lachnospirales</taxon>
        <taxon>Lachnospiraceae</taxon>
        <taxon>Anaeromicropila</taxon>
    </lineage>
</organism>
<evidence type="ECO:0000256" key="1">
    <source>
        <dbReference type="ARBA" id="ARBA00023125"/>
    </source>
</evidence>
<dbReference type="Pfam" id="PF00440">
    <property type="entry name" value="TetR_N"/>
    <property type="match status" value="1"/>
</dbReference>
<dbReference type="InterPro" id="IPR041483">
    <property type="entry name" value="TetR_C_34"/>
</dbReference>
<sequence>MDFVRARTQEQIISRQDEIINACDQLFSQYGYEGVHFKAISEITSFTRPTIYNYYKTKDEVLLDLLIREMLKWATSLEEEVSKISHMSKDEYSTLLTDLLISHEKMLQLFSILYTVLENNSGIEKLVEFKKKVVKVMGAVSESVDKYFQSSTDTSRAEFVSAFFAYILGLYPMSHLTDKQRDAIKLSGINYVAPDFRTMCYRGILLLLTNL</sequence>
<protein>
    <recommendedName>
        <fullName evidence="3">HTH tetR-type domain-containing protein</fullName>
    </recommendedName>
</protein>
<dbReference type="Pfam" id="PF17929">
    <property type="entry name" value="TetR_C_34"/>
    <property type="match status" value="1"/>
</dbReference>
<accession>A0A7R7EL75</accession>
<feature type="domain" description="HTH tetR-type" evidence="3">
    <location>
        <begin position="13"/>
        <end position="73"/>
    </location>
</feature>
<evidence type="ECO:0000313" key="4">
    <source>
        <dbReference type="EMBL" id="BCN31075.1"/>
    </source>
</evidence>
<dbReference type="InterPro" id="IPR009057">
    <property type="entry name" value="Homeodomain-like_sf"/>
</dbReference>
<dbReference type="Proteomes" id="UP000595897">
    <property type="component" value="Chromosome"/>
</dbReference>
<dbReference type="RefSeq" id="WP_271712223.1">
    <property type="nucleotide sequence ID" value="NZ_AP024169.1"/>
</dbReference>
<proteinExistence type="predicted"/>
<dbReference type="InterPro" id="IPR001647">
    <property type="entry name" value="HTH_TetR"/>
</dbReference>
<evidence type="ECO:0000259" key="3">
    <source>
        <dbReference type="PROSITE" id="PS50977"/>
    </source>
</evidence>
<feature type="DNA-binding region" description="H-T-H motif" evidence="2">
    <location>
        <begin position="36"/>
        <end position="55"/>
    </location>
</feature>
<dbReference type="AlphaFoldDB" id="A0A7R7EL75"/>
<keyword evidence="5" id="KW-1185">Reference proteome</keyword>
<name>A0A7R7EL75_9FIRM</name>
<dbReference type="PRINTS" id="PR00455">
    <property type="entry name" value="HTHTETR"/>
</dbReference>
<dbReference type="PROSITE" id="PS50977">
    <property type="entry name" value="HTH_TETR_2"/>
    <property type="match status" value="1"/>
</dbReference>
<reference evidence="4 5" key="1">
    <citation type="submission" date="2020-11" db="EMBL/GenBank/DDBJ databases">
        <title>Draft genome sequencing of a Lachnospiraceae strain isolated from anoxic soil subjected to BSD treatment.</title>
        <authorList>
            <person name="Uek A."/>
            <person name="Tonouchi A."/>
        </authorList>
    </citation>
    <scope>NUCLEOTIDE SEQUENCE [LARGE SCALE GENOMIC DNA]</scope>
    <source>
        <strain evidence="4 5">TB5</strain>
    </source>
</reference>
<evidence type="ECO:0000256" key="2">
    <source>
        <dbReference type="PROSITE-ProRule" id="PRU00335"/>
    </source>
</evidence>
<keyword evidence="1 2" id="KW-0238">DNA-binding</keyword>
<dbReference type="GO" id="GO:0003677">
    <property type="term" value="F:DNA binding"/>
    <property type="evidence" value="ECO:0007669"/>
    <property type="project" value="UniProtKB-UniRule"/>
</dbReference>
<evidence type="ECO:0000313" key="5">
    <source>
        <dbReference type="Proteomes" id="UP000595897"/>
    </source>
</evidence>